<protein>
    <recommendedName>
        <fullName evidence="9">AI-2E family transporter</fullName>
    </recommendedName>
</protein>
<dbReference type="GO" id="GO:0055085">
    <property type="term" value="P:transmembrane transport"/>
    <property type="evidence" value="ECO:0007669"/>
    <property type="project" value="TreeGrafter"/>
</dbReference>
<feature type="transmembrane region" description="Helical" evidence="6">
    <location>
        <begin position="139"/>
        <end position="169"/>
    </location>
</feature>
<keyword evidence="8" id="KW-1185">Reference proteome</keyword>
<feature type="transmembrane region" description="Helical" evidence="6">
    <location>
        <begin position="62"/>
        <end position="88"/>
    </location>
</feature>
<sequence length="349" mass="38400">MRDPFVHRVLVAVGITTASLLLVIIVWRAITVLLLVFAGIIFAILLAWLREQLSHYLRLSRGFALAIVVLVVLLLFSLLVTLITPLIVDQIQALADELPGYIESVEDYLRRFNWGRALLAQAPEVNHAFGNFENFNGDLIARMVGIFSTTFGFIAGVVLILFIAIYLAAEPSLYVHGVLRLIPLAHRARGKEVLAQLGYTIRWWMLGQMLSMSILGTLTAIGLAVLGIPYALALGLLAAVMTFIPNLGPILAFIPTILVALAVSPEHALYVLVLYVIIQNVEGYFITPLVHRRIIAMPPVIILTVQILLLTMVGFIGVLLALPLVACAMVLIRMLYIEDVLGDDLNRPV</sequence>
<dbReference type="RefSeq" id="WP_116303384.1">
    <property type="nucleotide sequence ID" value="NZ_NFZV01000021.1"/>
</dbReference>
<dbReference type="OrthoDB" id="5761230at2"/>
<comment type="subcellular location">
    <subcellularLocation>
        <location evidence="1">Membrane</location>
        <topology evidence="1">Multi-pass membrane protein</topology>
    </subcellularLocation>
</comment>
<evidence type="ECO:0000256" key="1">
    <source>
        <dbReference type="ARBA" id="ARBA00004141"/>
    </source>
</evidence>
<evidence type="ECO:0000256" key="3">
    <source>
        <dbReference type="ARBA" id="ARBA00022692"/>
    </source>
</evidence>
<keyword evidence="4 6" id="KW-1133">Transmembrane helix</keyword>
<feature type="transmembrane region" description="Helical" evidence="6">
    <location>
        <begin position="9"/>
        <end position="27"/>
    </location>
</feature>
<feature type="transmembrane region" description="Helical" evidence="6">
    <location>
        <begin position="214"/>
        <end position="244"/>
    </location>
</feature>
<comment type="caution">
    <text evidence="7">The sequence shown here is derived from an EMBL/GenBank/DDBJ whole genome shotgun (WGS) entry which is preliminary data.</text>
</comment>
<dbReference type="Proteomes" id="UP000256763">
    <property type="component" value="Unassembled WGS sequence"/>
</dbReference>
<evidence type="ECO:0008006" key="9">
    <source>
        <dbReference type="Google" id="ProtNLM"/>
    </source>
</evidence>
<dbReference type="EMBL" id="NFZW01000021">
    <property type="protein sequence ID" value="RFA33425.1"/>
    <property type="molecule type" value="Genomic_DNA"/>
</dbReference>
<gene>
    <name evidence="7" type="ORF">CAL65_17330</name>
</gene>
<reference evidence="8" key="1">
    <citation type="submission" date="2017-05" db="EMBL/GenBank/DDBJ databases">
        <authorList>
            <person name="Sharma S."/>
            <person name="Sidhu C."/>
            <person name="Pinnaka A.K."/>
        </authorList>
    </citation>
    <scope>NUCLEOTIDE SEQUENCE [LARGE SCALE GENOMIC DNA]</scope>
    <source>
        <strain evidence="8">AK93</strain>
    </source>
</reference>
<dbReference type="GO" id="GO:0016020">
    <property type="term" value="C:membrane"/>
    <property type="evidence" value="ECO:0007669"/>
    <property type="project" value="UniProtKB-SubCell"/>
</dbReference>
<feature type="transmembrane region" description="Helical" evidence="6">
    <location>
        <begin position="250"/>
        <end position="278"/>
    </location>
</feature>
<proteinExistence type="inferred from homology"/>
<dbReference type="InterPro" id="IPR002549">
    <property type="entry name" value="AI-2E-like"/>
</dbReference>
<evidence type="ECO:0000313" key="8">
    <source>
        <dbReference type="Proteomes" id="UP000256763"/>
    </source>
</evidence>
<dbReference type="AlphaFoldDB" id="A0A3E0WNA1"/>
<feature type="transmembrane region" description="Helical" evidence="6">
    <location>
        <begin position="33"/>
        <end position="50"/>
    </location>
</feature>
<dbReference type="Pfam" id="PF01594">
    <property type="entry name" value="AI-2E_transport"/>
    <property type="match status" value="1"/>
</dbReference>
<keyword evidence="5 6" id="KW-0472">Membrane</keyword>
<dbReference type="PANTHER" id="PTHR21716:SF62">
    <property type="entry name" value="TRANSPORT PROTEIN YDBI-RELATED"/>
    <property type="match status" value="1"/>
</dbReference>
<dbReference type="PANTHER" id="PTHR21716">
    <property type="entry name" value="TRANSMEMBRANE PROTEIN"/>
    <property type="match status" value="1"/>
</dbReference>
<evidence type="ECO:0000313" key="7">
    <source>
        <dbReference type="EMBL" id="RFA33425.1"/>
    </source>
</evidence>
<evidence type="ECO:0000256" key="2">
    <source>
        <dbReference type="ARBA" id="ARBA00009773"/>
    </source>
</evidence>
<evidence type="ECO:0000256" key="6">
    <source>
        <dbReference type="SAM" id="Phobius"/>
    </source>
</evidence>
<comment type="similarity">
    <text evidence="2">Belongs to the autoinducer-2 exporter (AI-2E) (TC 2.A.86) family.</text>
</comment>
<evidence type="ECO:0000256" key="4">
    <source>
        <dbReference type="ARBA" id="ARBA00022989"/>
    </source>
</evidence>
<accession>A0A3E0WNA1</accession>
<organism evidence="7 8">
    <name type="scientific">Alkalilimnicola ehrlichii</name>
    <dbReference type="NCBI Taxonomy" id="351052"/>
    <lineage>
        <taxon>Bacteria</taxon>
        <taxon>Pseudomonadati</taxon>
        <taxon>Pseudomonadota</taxon>
        <taxon>Gammaproteobacteria</taxon>
        <taxon>Chromatiales</taxon>
        <taxon>Ectothiorhodospiraceae</taxon>
        <taxon>Alkalilimnicola</taxon>
    </lineage>
</organism>
<feature type="transmembrane region" description="Helical" evidence="6">
    <location>
        <begin position="299"/>
        <end position="332"/>
    </location>
</feature>
<name>A0A3E0WNA1_9GAMM</name>
<keyword evidence="3 6" id="KW-0812">Transmembrane</keyword>
<evidence type="ECO:0000256" key="5">
    <source>
        <dbReference type="ARBA" id="ARBA00023136"/>
    </source>
</evidence>